<name>A0AAD3D1E5_9STRA</name>
<dbReference type="Proteomes" id="UP001054902">
    <property type="component" value="Unassembled WGS sequence"/>
</dbReference>
<keyword evidence="3" id="KW-1185">Reference proteome</keyword>
<sequence length="426" mass="48916">MKKTEAFERRCAMDLLNHPPFEEVLLVHSQNTSVDLRGSTECRVYTRQSASSLRGTRTSKEKPFCSDEDCGDCDNSTAPATGHHHHHLDSSLQCDDDEGSNEEMLTMALLHSKQQRNKQKRKVSIDFPLPTGEVVSSEHNQEEGQTISLVSSDQTTSVELKRSVDRNLFQNVGKKFSRRNLFLKPTYQEGSEQEVLEIAHSHKELTHDEDKGNSNTPSDDLTSTREDFLQKFREIQQSRFILETSTVPKEARRAAGWLKGLSTRSILSLSPKPSQRKLDVFPDDAKESSKEEDRPTFTREGLLKRRVSDLSIEQLSQRFRRSSMELITRVSSSRHLLEADHTDDATDRTTRNDLPQKKVERAIPTRGLVHQVSNRMFNYQGSKSFEQDDEDEDDDYYNHTEPQNVLFSKMQQVEANNLMSLIRRDE</sequence>
<accession>A0AAD3D1E5</accession>
<dbReference type="EMBL" id="BLLK01000051">
    <property type="protein sequence ID" value="GFH55929.1"/>
    <property type="molecule type" value="Genomic_DNA"/>
</dbReference>
<proteinExistence type="predicted"/>
<dbReference type="AlphaFoldDB" id="A0AAD3D1E5"/>
<feature type="region of interest" description="Disordered" evidence="1">
    <location>
        <begin position="273"/>
        <end position="299"/>
    </location>
</feature>
<feature type="compositionally biased region" description="Basic and acidic residues" evidence="1">
    <location>
        <begin position="203"/>
        <end position="212"/>
    </location>
</feature>
<evidence type="ECO:0000313" key="2">
    <source>
        <dbReference type="EMBL" id="GFH55929.1"/>
    </source>
</evidence>
<evidence type="ECO:0000256" key="1">
    <source>
        <dbReference type="SAM" id="MobiDB-lite"/>
    </source>
</evidence>
<comment type="caution">
    <text evidence="2">The sequence shown here is derived from an EMBL/GenBank/DDBJ whole genome shotgun (WGS) entry which is preliminary data.</text>
</comment>
<feature type="region of interest" description="Disordered" evidence="1">
    <location>
        <begin position="203"/>
        <end position="222"/>
    </location>
</feature>
<organism evidence="2 3">
    <name type="scientific">Chaetoceros tenuissimus</name>
    <dbReference type="NCBI Taxonomy" id="426638"/>
    <lineage>
        <taxon>Eukaryota</taxon>
        <taxon>Sar</taxon>
        <taxon>Stramenopiles</taxon>
        <taxon>Ochrophyta</taxon>
        <taxon>Bacillariophyta</taxon>
        <taxon>Coscinodiscophyceae</taxon>
        <taxon>Chaetocerotophycidae</taxon>
        <taxon>Chaetocerotales</taxon>
        <taxon>Chaetocerotaceae</taxon>
        <taxon>Chaetoceros</taxon>
    </lineage>
</organism>
<reference evidence="2 3" key="1">
    <citation type="journal article" date="2021" name="Sci. Rep.">
        <title>The genome of the diatom Chaetoceros tenuissimus carries an ancient integrated fragment of an extant virus.</title>
        <authorList>
            <person name="Hongo Y."/>
            <person name="Kimura K."/>
            <person name="Takaki Y."/>
            <person name="Yoshida Y."/>
            <person name="Baba S."/>
            <person name="Kobayashi G."/>
            <person name="Nagasaki K."/>
            <person name="Hano T."/>
            <person name="Tomaru Y."/>
        </authorList>
    </citation>
    <scope>NUCLEOTIDE SEQUENCE [LARGE SCALE GENOMIC DNA]</scope>
    <source>
        <strain evidence="2 3">NIES-3715</strain>
    </source>
</reference>
<gene>
    <name evidence="2" type="ORF">CTEN210_12405</name>
</gene>
<feature type="compositionally biased region" description="Basic and acidic residues" evidence="1">
    <location>
        <begin position="276"/>
        <end position="299"/>
    </location>
</feature>
<protein>
    <submittedName>
        <fullName evidence="2">Uncharacterized protein</fullName>
    </submittedName>
</protein>
<evidence type="ECO:0000313" key="3">
    <source>
        <dbReference type="Proteomes" id="UP001054902"/>
    </source>
</evidence>